<sequence>MYTQIFLSSLTTSTGGVVGYMTAMELSTPLDLKNMTGNQTCPDVYNAAVFWIGNVIQFLVVFAALFFLWLFVYKARLRPTSNIWLTFYVLAYLFATLSRILQDFAGWTWKCVLTECMLLFSMLLTSAVVVGMSFDRCLALFRGSRGGMTQRQILVFVLACILLCLILTVANFVSFGSDYTTLSFEGNESFKCRQAISVESLKLKFILRAVYFIICLLIVLLVTIYTLWKILLSKLKRKKAVACNLILVNILICGTWVVLIWSSLKQAANLQDTCPSSFATGIGAYLMQLTVLCILAVFLVASQHLKRVLLETVVFFRPSGGSSQS</sequence>
<feature type="transmembrane region" description="Helical" evidence="5">
    <location>
        <begin position="107"/>
        <end position="132"/>
    </location>
</feature>
<dbReference type="PROSITE" id="PS50262">
    <property type="entry name" value="G_PROTEIN_RECEP_F1_2"/>
    <property type="match status" value="1"/>
</dbReference>
<evidence type="ECO:0000313" key="7">
    <source>
        <dbReference type="EMBL" id="AAF16521.1"/>
    </source>
</evidence>
<proteinExistence type="predicted"/>
<accession>Q9Q6Z7</accession>
<evidence type="ECO:0000259" key="6">
    <source>
        <dbReference type="PROSITE" id="PS50262"/>
    </source>
</evidence>
<feature type="transmembrane region" description="Helical" evidence="5">
    <location>
        <begin position="153"/>
        <end position="173"/>
    </location>
</feature>
<dbReference type="GeneID" id="37616161"/>
<reference evidence="7 8" key="4">
    <citation type="journal article" date="2007" name="J. Virol.">
        <title>Identification of novel rodent herpesviruses, including the first gammaherpesvirus of Mus musculus.</title>
        <authorList>
            <person name="Ehlers B."/>
            <person name="Kuchler J."/>
            <person name="Yasmum N."/>
            <person name="Dural G."/>
            <person name="Voigt S."/>
            <person name="Schmidt-Chanasit J."/>
            <person name="Jakel T."/>
            <person name="Matuschka F.R."/>
            <person name="Richter D."/>
            <person name="Essbauer S."/>
            <person name="Hughes D.J."/>
            <person name="Summers C."/>
            <person name="Bennett M."/>
            <person name="Stewart J.P."/>
            <person name="Ulrich R.G."/>
        </authorList>
    </citation>
    <scope>NUCLEOTIDE SEQUENCE [LARGE SCALE GENOMIC DNA]</scope>
    <source>
        <strain evidence="7">Sample #56</strain>
    </source>
</reference>
<keyword evidence="2 5" id="KW-0812">Transmembrane</keyword>
<dbReference type="PROSITE" id="PS00237">
    <property type="entry name" value="G_PROTEIN_RECEP_F1_1"/>
    <property type="match status" value="1"/>
</dbReference>
<dbReference type="KEGG" id="vg:37616161"/>
<dbReference type="InterPro" id="IPR058024">
    <property type="entry name" value="BILF1-like"/>
</dbReference>
<reference evidence="7 8" key="2">
    <citation type="journal article" date="1999" name="J. Gen. Virol.">
        <title>Characterization of the DNA polymerase loci of the novel porcine lymphotropic herpesviruses 1 and 2 in domestic and feral pigs.</title>
        <authorList>
            <person name="Ulrich S."/>
            <person name="Goltz M."/>
            <person name="Ehlers B."/>
        </authorList>
    </citation>
    <scope>NUCLEOTIDE SEQUENCE [LARGE SCALE GENOMIC DNA]</scope>
    <source>
        <strain evidence="7">Sample #56</strain>
    </source>
</reference>
<keyword evidence="3 5" id="KW-1133">Transmembrane helix</keyword>
<comment type="subcellular location">
    <subcellularLocation>
        <location evidence="1">Membrane</location>
    </subcellularLocation>
</comment>
<dbReference type="RefSeq" id="YP_009505340.1">
    <property type="nucleotide sequence ID" value="NC_038264.1"/>
</dbReference>
<reference evidence="7 8" key="3">
    <citation type="journal article" date="2002" name="Virology">
        <title>Sequence analysis of the genome of porcine lymphotropic herpesvirus 1 and gene expression during posttransplant lymphoproliferative disease of pigs.</title>
        <authorList>
            <person name="Goltz M."/>
            <person name="Ericsson T."/>
            <person name="Patience C."/>
            <person name="Huang C.A."/>
            <person name="Noack S."/>
            <person name="Sachs D.H."/>
            <person name="Ehlers B."/>
        </authorList>
    </citation>
    <scope>NUCLEOTIDE SEQUENCE [LARGE SCALE GENOMIC DNA]</scope>
    <source>
        <strain evidence="7">Sample #56</strain>
    </source>
</reference>
<feature type="domain" description="G-protein coupled receptors family 1 profile" evidence="6">
    <location>
        <begin position="63"/>
        <end position="325"/>
    </location>
</feature>
<feature type="transmembrane region" description="Helical" evidence="5">
    <location>
        <begin position="205"/>
        <end position="228"/>
    </location>
</feature>
<organism evidence="7 8">
    <name type="scientific">Suid gammaherpesvirus 3</name>
    <dbReference type="NCBI Taxonomy" id="1960249"/>
    <lineage>
        <taxon>Viruses</taxon>
        <taxon>Duplodnaviria</taxon>
        <taxon>Heunggongvirae</taxon>
        <taxon>Peploviricota</taxon>
        <taxon>Herviviricetes</taxon>
        <taxon>Herpesvirales</taxon>
        <taxon>Orthoherpesviridae</taxon>
        <taxon>Gammaherpesvirinae</taxon>
        <taxon>Macavirus</taxon>
        <taxon>Macavirus suidgamma3</taxon>
    </lineage>
</organism>
<evidence type="ECO:0000313" key="8">
    <source>
        <dbReference type="Proteomes" id="UP000243075"/>
    </source>
</evidence>
<feature type="transmembrane region" description="Helical" evidence="5">
    <location>
        <begin position="48"/>
        <end position="71"/>
    </location>
</feature>
<dbReference type="Pfam" id="PF25732">
    <property type="entry name" value="BILF1"/>
    <property type="match status" value="1"/>
</dbReference>
<dbReference type="OrthoDB" id="16102at10239"/>
<dbReference type="EMBL" id="AF478169">
    <property type="protein sequence ID" value="AAF16521.1"/>
    <property type="molecule type" value="Genomic_DNA"/>
</dbReference>
<name>Q9Q6Z7_9GAMA</name>
<dbReference type="SUPFAM" id="SSF81321">
    <property type="entry name" value="Family A G protein-coupled receptor-like"/>
    <property type="match status" value="1"/>
</dbReference>
<dbReference type="Proteomes" id="UP000243075">
    <property type="component" value="Segment"/>
</dbReference>
<dbReference type="InterPro" id="IPR000276">
    <property type="entry name" value="GPCR_Rhodpsn"/>
</dbReference>
<evidence type="ECO:0000256" key="3">
    <source>
        <dbReference type="ARBA" id="ARBA00022989"/>
    </source>
</evidence>
<evidence type="ECO:0000256" key="2">
    <source>
        <dbReference type="ARBA" id="ARBA00022692"/>
    </source>
</evidence>
<feature type="transmembrane region" description="Helical" evidence="5">
    <location>
        <begin position="282"/>
        <end position="301"/>
    </location>
</feature>
<reference evidence="7 8" key="1">
    <citation type="journal article" date="1999" name="J. Gen. Virol.">
        <title>Detection of two novel porcine herpesviruses with high similarity to gammaherpesviruses.</title>
        <authorList>
            <person name="Ehlers B."/>
            <person name="Ulrich S."/>
            <person name="Goltz M."/>
        </authorList>
    </citation>
    <scope>NUCLEOTIDE SEQUENCE [LARGE SCALE GENOMIC DNA]</scope>
    <source>
        <strain evidence="7">Sample #56</strain>
    </source>
</reference>
<dbReference type="GO" id="GO:0016020">
    <property type="term" value="C:membrane"/>
    <property type="evidence" value="ECO:0007669"/>
    <property type="project" value="UniProtKB-SubCell"/>
</dbReference>
<dbReference type="GO" id="GO:0004930">
    <property type="term" value="F:G protein-coupled receptor activity"/>
    <property type="evidence" value="ECO:0007669"/>
    <property type="project" value="InterPro"/>
</dbReference>
<evidence type="ECO:0000256" key="1">
    <source>
        <dbReference type="ARBA" id="ARBA00004370"/>
    </source>
</evidence>
<protein>
    <submittedName>
        <fullName evidence="7">Hypothetical v-GCR</fullName>
    </submittedName>
</protein>
<keyword evidence="8" id="KW-1185">Reference proteome</keyword>
<evidence type="ECO:0000256" key="5">
    <source>
        <dbReference type="SAM" id="Phobius"/>
    </source>
</evidence>
<evidence type="ECO:0000256" key="4">
    <source>
        <dbReference type="ARBA" id="ARBA00023136"/>
    </source>
</evidence>
<keyword evidence="4 5" id="KW-0472">Membrane</keyword>
<feature type="transmembrane region" description="Helical" evidence="5">
    <location>
        <begin position="83"/>
        <end position="101"/>
    </location>
</feature>
<dbReference type="Gene3D" id="1.20.1070.10">
    <property type="entry name" value="Rhodopsin 7-helix transmembrane proteins"/>
    <property type="match status" value="1"/>
</dbReference>
<dbReference type="InterPro" id="IPR017452">
    <property type="entry name" value="GPCR_Rhodpsn_7TM"/>
</dbReference>
<feature type="transmembrane region" description="Helical" evidence="5">
    <location>
        <begin position="240"/>
        <end position="262"/>
    </location>
</feature>